<dbReference type="AlphaFoldDB" id="A0AAD5WEW1"/>
<protein>
    <submittedName>
        <fullName evidence="1">Uncharacterized protein</fullName>
    </submittedName>
</protein>
<evidence type="ECO:0000313" key="2">
    <source>
        <dbReference type="Proteomes" id="UP001196413"/>
    </source>
</evidence>
<accession>A0AAD5WEW1</accession>
<comment type="caution">
    <text evidence="1">The sequence shown here is derived from an EMBL/GenBank/DDBJ whole genome shotgun (WGS) entry which is preliminary data.</text>
</comment>
<evidence type="ECO:0000313" key="1">
    <source>
        <dbReference type="EMBL" id="KAJ1367699.1"/>
    </source>
</evidence>
<reference evidence="1" key="1">
    <citation type="submission" date="2021-06" db="EMBL/GenBank/DDBJ databases">
        <title>Parelaphostrongylus tenuis whole genome reference sequence.</title>
        <authorList>
            <person name="Garwood T.J."/>
            <person name="Larsen P.A."/>
            <person name="Fountain-Jones N.M."/>
            <person name="Garbe J.R."/>
            <person name="Macchietto M.G."/>
            <person name="Kania S.A."/>
            <person name="Gerhold R.W."/>
            <person name="Richards J.E."/>
            <person name="Wolf T.M."/>
        </authorList>
    </citation>
    <scope>NUCLEOTIDE SEQUENCE</scope>
    <source>
        <strain evidence="1">MNPRO001-30</strain>
        <tissue evidence="1">Meninges</tissue>
    </source>
</reference>
<sequence>MGYSFFDFNNHLFICPVVKKEEGVCDVDVGGNTSSAETTVDLDAEQGLFEKNVMQYPRFEDAFNVDWSKKQLIRKSKRLIPFSYFPLKAMLRAQKEKMLTDNEEMNISVLTKLWTEEVLFGNHDINKQSVQPEKI</sequence>
<gene>
    <name evidence="1" type="ORF">KIN20_028660</name>
</gene>
<dbReference type="Gene3D" id="3.40.50.720">
    <property type="entry name" value="NAD(P)-binding Rossmann-like Domain"/>
    <property type="match status" value="1"/>
</dbReference>
<dbReference type="Proteomes" id="UP001196413">
    <property type="component" value="Unassembled WGS sequence"/>
</dbReference>
<dbReference type="EMBL" id="JAHQIW010005986">
    <property type="protein sequence ID" value="KAJ1367699.1"/>
    <property type="molecule type" value="Genomic_DNA"/>
</dbReference>
<organism evidence="1 2">
    <name type="scientific">Parelaphostrongylus tenuis</name>
    <name type="common">Meningeal worm</name>
    <dbReference type="NCBI Taxonomy" id="148309"/>
    <lineage>
        <taxon>Eukaryota</taxon>
        <taxon>Metazoa</taxon>
        <taxon>Ecdysozoa</taxon>
        <taxon>Nematoda</taxon>
        <taxon>Chromadorea</taxon>
        <taxon>Rhabditida</taxon>
        <taxon>Rhabditina</taxon>
        <taxon>Rhabditomorpha</taxon>
        <taxon>Strongyloidea</taxon>
        <taxon>Metastrongylidae</taxon>
        <taxon>Parelaphostrongylus</taxon>
    </lineage>
</organism>
<proteinExistence type="predicted"/>
<keyword evidence="2" id="KW-1185">Reference proteome</keyword>
<name>A0AAD5WEW1_PARTN</name>